<dbReference type="InterPro" id="IPR011990">
    <property type="entry name" value="TPR-like_helical_dom_sf"/>
</dbReference>
<sequence length="639" mass="72096">MNTKNILLTGMFTLAALFSSCNDFQEINEDPNQVGEDKVKPEWFLNASIIGAQMNPEIAERIFIAEWNRAARFNRGSGFTIGTDNNDYITLYLSNSYAVGWLNKATQAIELGEKKIEAGEAEQYPYYKNVVQMARIWRAYLNAEVSDGFGPIPALSAFTGVPGEYDSVEAIYGFILKELKEAEASLDPSINMEPMAGEDAFYAGNVNEWKKYANSLRMRYAMRISAVSPELAKTEFEDAASKTFISSLDDLAGVQEKDGWNDLTGVMSRTWNAQPMSVTFKNLAEGLGGIEFPLPDSLKSHLKDPHTYMGLYLNKHFPLNTNDPCAGFYFDAIPQYVDPRAPKLFSVVGWNDGVVYSDYIGAASEVHPVELMDPNDNSKPMLTIDPRYTWGTWVAGEWNNLSGLVSALTGKNYNYPSMAKQYRMNTQKRVFFGPWESYFLIAEAALKGWTVPGTAQSNYESGITASFEYHGLQSQVSQYLSSTDYNRVGTSVSFTHTTEAKPYTVNYVDPYTKENKTMTYNFPKNSIYRGGAYNNDALTKILTQKYIAQVPWLPEEAWSDHRRLGLPFFENQAVEKDYNPLNQVPLTMATAKECRLDFYPKRYRYPANIQTNNLKGYQKALELLGGPDVVTTPLWWNQK</sequence>
<dbReference type="Gene3D" id="1.25.40.390">
    <property type="match status" value="2"/>
</dbReference>
<dbReference type="Pfam" id="PF12771">
    <property type="entry name" value="SusD-like_2"/>
    <property type="match status" value="1"/>
</dbReference>
<dbReference type="InterPro" id="IPR024302">
    <property type="entry name" value="SusD-like"/>
</dbReference>
<dbReference type="STRING" id="927665.HMPREF1535_04387"/>
<dbReference type="AlphaFoldDB" id="A0A0F5IQZ9"/>
<organism evidence="1 2">
    <name type="scientific">Parabacteroides goldsteinii DSM 19448 = WAL 12034</name>
    <dbReference type="NCBI Taxonomy" id="927665"/>
    <lineage>
        <taxon>Bacteria</taxon>
        <taxon>Pseudomonadati</taxon>
        <taxon>Bacteroidota</taxon>
        <taxon>Bacteroidia</taxon>
        <taxon>Bacteroidales</taxon>
        <taxon>Tannerellaceae</taxon>
        <taxon>Parabacteroides</taxon>
    </lineage>
</organism>
<evidence type="ECO:0000313" key="2">
    <source>
        <dbReference type="Proteomes" id="UP000033047"/>
    </source>
</evidence>
<name>A0A0F5IQZ9_9BACT</name>
<dbReference type="Proteomes" id="UP000033047">
    <property type="component" value="Unassembled WGS sequence"/>
</dbReference>
<evidence type="ECO:0008006" key="3">
    <source>
        <dbReference type="Google" id="ProtNLM"/>
    </source>
</evidence>
<dbReference type="RefSeq" id="WP_046147403.1">
    <property type="nucleotide sequence ID" value="NZ_KQ033913.1"/>
</dbReference>
<dbReference type="SUPFAM" id="SSF48452">
    <property type="entry name" value="TPR-like"/>
    <property type="match status" value="1"/>
</dbReference>
<dbReference type="HOGENOM" id="CLU_025928_0_0_10"/>
<dbReference type="PATRIC" id="fig|927665.4.peg.4504"/>
<dbReference type="InterPro" id="IPR041662">
    <property type="entry name" value="SusD-like_2"/>
</dbReference>
<comment type="caution">
    <text evidence="1">The sequence shown here is derived from an EMBL/GenBank/DDBJ whole genome shotgun (WGS) entry which is preliminary data.</text>
</comment>
<accession>A0A0F5IQZ9</accession>
<dbReference type="Pfam" id="PF12741">
    <property type="entry name" value="SusD-like"/>
    <property type="match status" value="1"/>
</dbReference>
<gene>
    <name evidence="1" type="ORF">HMPREF1535_04387</name>
</gene>
<protein>
    <recommendedName>
        <fullName evidence="3">SusD/RagB family nutrient-binding outer membrane lipoprotein</fullName>
    </recommendedName>
</protein>
<dbReference type="EMBL" id="AQHV01000024">
    <property type="protein sequence ID" value="KKB47971.1"/>
    <property type="molecule type" value="Genomic_DNA"/>
</dbReference>
<evidence type="ECO:0000313" key="1">
    <source>
        <dbReference type="EMBL" id="KKB47971.1"/>
    </source>
</evidence>
<dbReference type="PROSITE" id="PS51257">
    <property type="entry name" value="PROKAR_LIPOPROTEIN"/>
    <property type="match status" value="1"/>
</dbReference>
<reference evidence="1 2" key="1">
    <citation type="submission" date="2013-04" db="EMBL/GenBank/DDBJ databases">
        <title>The Genome Sequence of Parabacteroides goldsteinii DSM 19448.</title>
        <authorList>
            <consortium name="The Broad Institute Genomics Platform"/>
            <person name="Earl A."/>
            <person name="Ward D."/>
            <person name="Feldgarden M."/>
            <person name="Gevers D."/>
            <person name="Martens E."/>
            <person name="Sakamoto M."/>
            <person name="Benno Y."/>
            <person name="Song Y."/>
            <person name="Liu C."/>
            <person name="Lee J."/>
            <person name="Bolanos M."/>
            <person name="Vaisanen M.L."/>
            <person name="Finegold S.M."/>
            <person name="Walker B."/>
            <person name="Young S."/>
            <person name="Zeng Q."/>
            <person name="Gargeya S."/>
            <person name="Fitzgerald M."/>
            <person name="Haas B."/>
            <person name="Abouelleil A."/>
            <person name="Allen A.W."/>
            <person name="Alvarado L."/>
            <person name="Arachchi H.M."/>
            <person name="Berlin A.M."/>
            <person name="Chapman S.B."/>
            <person name="Gainer-Dewar J."/>
            <person name="Goldberg J."/>
            <person name="Griggs A."/>
            <person name="Gujja S."/>
            <person name="Hansen M."/>
            <person name="Howarth C."/>
            <person name="Imamovic A."/>
            <person name="Ireland A."/>
            <person name="Larimer J."/>
            <person name="McCowan C."/>
            <person name="Murphy C."/>
            <person name="Pearson M."/>
            <person name="Poon T.W."/>
            <person name="Priest M."/>
            <person name="Roberts A."/>
            <person name="Saif S."/>
            <person name="Shea T."/>
            <person name="Sisk P."/>
            <person name="Sykes S."/>
            <person name="Wortman J."/>
            <person name="Nusbaum C."/>
            <person name="Birren B."/>
        </authorList>
    </citation>
    <scope>NUCLEOTIDE SEQUENCE [LARGE SCALE GENOMIC DNA]</scope>
    <source>
        <strain evidence="1 2">DSM 19448</strain>
    </source>
</reference>
<proteinExistence type="predicted"/>